<reference evidence="3" key="1">
    <citation type="journal article" date="2016" name="Nature">
        <title>Genome evolution in the allotetraploid frog Xenopus laevis.</title>
        <authorList>
            <person name="Session A.M."/>
            <person name="Uno Y."/>
            <person name="Kwon T."/>
            <person name="Chapman J.A."/>
            <person name="Toyoda A."/>
            <person name="Takahashi S."/>
            <person name="Fukui A."/>
            <person name="Hikosaka A."/>
            <person name="Suzuki A."/>
            <person name="Kondo M."/>
            <person name="van Heeringen S.J."/>
            <person name="Quigley I."/>
            <person name="Heinz S."/>
            <person name="Ogino H."/>
            <person name="Ochi H."/>
            <person name="Hellsten U."/>
            <person name="Lyons J.B."/>
            <person name="Simakov O."/>
            <person name="Putnam N."/>
            <person name="Stites J."/>
            <person name="Kuroki Y."/>
            <person name="Tanaka T."/>
            <person name="Michiue T."/>
            <person name="Watanabe M."/>
            <person name="Bogdanovic O."/>
            <person name="Lister R."/>
            <person name="Georgiou G."/>
            <person name="Paranjpe S.S."/>
            <person name="van Kruijsbergen I."/>
            <person name="Shu S."/>
            <person name="Carlson J."/>
            <person name="Kinoshita T."/>
            <person name="Ohta Y."/>
            <person name="Mawaribuchi S."/>
            <person name="Jenkins J."/>
            <person name="Grimwood J."/>
            <person name="Schmutz J."/>
            <person name="Mitros T."/>
            <person name="Mozaffari S.V."/>
            <person name="Suzuki Y."/>
            <person name="Haramoto Y."/>
            <person name="Yamamoto T.S."/>
            <person name="Takagi C."/>
            <person name="Heald R."/>
            <person name="Miller K."/>
            <person name="Haudenschild C."/>
            <person name="Kitzman J."/>
            <person name="Nakayama T."/>
            <person name="Izutsu Y."/>
            <person name="Robert J."/>
            <person name="Fortriede J."/>
            <person name="Burns K."/>
            <person name="Lotay V."/>
            <person name="Karimi K."/>
            <person name="Yasuoka Y."/>
            <person name="Dichmann D.S."/>
            <person name="Flajnik M.F."/>
            <person name="Houston D.W."/>
            <person name="Shendure J."/>
            <person name="DuPasquier L."/>
            <person name="Vize P.D."/>
            <person name="Zorn A.M."/>
            <person name="Ito M."/>
            <person name="Marcotte E.M."/>
            <person name="Wallingford J.B."/>
            <person name="Ito Y."/>
            <person name="Asashima M."/>
            <person name="Ueno N."/>
            <person name="Matsuda Y."/>
            <person name="Veenstra G.J."/>
            <person name="Fujiyama A."/>
            <person name="Harland R.M."/>
            <person name="Taira M."/>
            <person name="Rokhsar D.S."/>
        </authorList>
    </citation>
    <scope>NUCLEOTIDE SEQUENCE [LARGE SCALE GENOMIC DNA]</scope>
    <source>
        <strain evidence="3">J</strain>
    </source>
</reference>
<dbReference type="Proteomes" id="UP000694892">
    <property type="component" value="Chromosome 2L"/>
</dbReference>
<evidence type="ECO:0000256" key="1">
    <source>
        <dbReference type="SAM" id="MobiDB-lite"/>
    </source>
</evidence>
<name>A0A974HXK7_XENLA</name>
<sequence length="189" mass="21333">MTLVFSEIKKVGEDLGKKVFSSTVSSTAKVIPSISEQEDILVRQQDESMKNRKKDGIKKLNQKVQELFHRHEDDSVETEKHQCNVLRQGFQRIEKKMDSVTGALNKVHKSILSLSQGMLSVARQTAAMNAELVKANNQMAATFQRLIELKELELSKSSESRLSSSHPTISNSSIMQRRTRARGGRRLSH</sequence>
<dbReference type="EMBL" id="CM004468">
    <property type="protein sequence ID" value="OCT93888.1"/>
    <property type="molecule type" value="Genomic_DNA"/>
</dbReference>
<evidence type="ECO:0000313" key="3">
    <source>
        <dbReference type="Proteomes" id="UP000694892"/>
    </source>
</evidence>
<accession>A0A974HXK7</accession>
<feature type="region of interest" description="Disordered" evidence="1">
    <location>
        <begin position="157"/>
        <end position="189"/>
    </location>
</feature>
<evidence type="ECO:0000313" key="2">
    <source>
        <dbReference type="EMBL" id="OCT93888.1"/>
    </source>
</evidence>
<feature type="compositionally biased region" description="Low complexity" evidence="1">
    <location>
        <begin position="160"/>
        <end position="173"/>
    </location>
</feature>
<feature type="compositionally biased region" description="Basic residues" evidence="1">
    <location>
        <begin position="177"/>
        <end position="189"/>
    </location>
</feature>
<proteinExistence type="predicted"/>
<protein>
    <submittedName>
        <fullName evidence="2">Uncharacterized protein</fullName>
    </submittedName>
</protein>
<gene>
    <name evidence="2" type="ORF">XELAEV_18011560mg</name>
</gene>
<organism evidence="2 3">
    <name type="scientific">Xenopus laevis</name>
    <name type="common">African clawed frog</name>
    <dbReference type="NCBI Taxonomy" id="8355"/>
    <lineage>
        <taxon>Eukaryota</taxon>
        <taxon>Metazoa</taxon>
        <taxon>Chordata</taxon>
        <taxon>Craniata</taxon>
        <taxon>Vertebrata</taxon>
        <taxon>Euteleostomi</taxon>
        <taxon>Amphibia</taxon>
        <taxon>Batrachia</taxon>
        <taxon>Anura</taxon>
        <taxon>Pipoidea</taxon>
        <taxon>Pipidae</taxon>
        <taxon>Xenopodinae</taxon>
        <taxon>Xenopus</taxon>
        <taxon>Xenopus</taxon>
    </lineage>
</organism>
<dbReference type="AlphaFoldDB" id="A0A974HXK7"/>